<reference evidence="1 2" key="1">
    <citation type="submission" date="2020-05" db="EMBL/GenBank/DDBJ databases">
        <authorList>
            <person name="Carlin C.R."/>
        </authorList>
    </citation>
    <scope>NUCLEOTIDE SEQUENCE [LARGE SCALE GENOMIC DNA]</scope>
    <source>
        <strain evidence="1 2">FSL W9-0585</strain>
    </source>
</reference>
<dbReference type="GO" id="GO:0006355">
    <property type="term" value="P:regulation of DNA-templated transcription"/>
    <property type="evidence" value="ECO:0007669"/>
    <property type="project" value="InterPro"/>
</dbReference>
<comment type="caution">
    <text evidence="1">The sequence shown here is derived from an EMBL/GenBank/DDBJ whole genome shotgun (WGS) entry which is preliminary data.</text>
</comment>
<dbReference type="NCBIfam" id="TIGR03582">
    <property type="entry name" value="EF_0829"/>
    <property type="match status" value="1"/>
</dbReference>
<dbReference type="RefSeq" id="WP_181677190.1">
    <property type="nucleotide sequence ID" value="NZ_JABJVM010000013.1"/>
</dbReference>
<accession>A0A7W1YGR8</accession>
<evidence type="ECO:0000313" key="1">
    <source>
        <dbReference type="EMBL" id="MBA3927075.1"/>
    </source>
</evidence>
<dbReference type="AlphaFoldDB" id="A0A7W1YGR8"/>
<evidence type="ECO:0008006" key="3">
    <source>
        <dbReference type="Google" id="ProtNLM"/>
    </source>
</evidence>
<keyword evidence="2" id="KW-1185">Reference proteome</keyword>
<dbReference type="EMBL" id="JABJVM010000013">
    <property type="protein sequence ID" value="MBA3927075.1"/>
    <property type="molecule type" value="Genomic_DNA"/>
</dbReference>
<dbReference type="InterPro" id="IPR020044">
    <property type="entry name" value="PRD_EF0829/AHA3910"/>
</dbReference>
<organism evidence="1 2">
    <name type="scientific">Listeria rustica</name>
    <dbReference type="NCBI Taxonomy" id="2713503"/>
    <lineage>
        <taxon>Bacteria</taxon>
        <taxon>Bacillati</taxon>
        <taxon>Bacillota</taxon>
        <taxon>Bacilli</taxon>
        <taxon>Bacillales</taxon>
        <taxon>Listeriaceae</taxon>
        <taxon>Listeria</taxon>
    </lineage>
</organism>
<dbReference type="SUPFAM" id="SSF63520">
    <property type="entry name" value="PTS-regulatory domain, PRD"/>
    <property type="match status" value="1"/>
</dbReference>
<dbReference type="Gene3D" id="1.10.1790.10">
    <property type="entry name" value="PRD domain"/>
    <property type="match status" value="1"/>
</dbReference>
<sequence>MSFETDWQMISERSGDAMFFEKVMKKAKTEAEHDGIFLEPAQELGLASHVAAMIRRGREGEMFTIEDKALFDEVSLDSLYLAARICGMVSGIHEDEKYLLSIHFETAKLN</sequence>
<evidence type="ECO:0000313" key="2">
    <source>
        <dbReference type="Proteomes" id="UP000548787"/>
    </source>
</evidence>
<proteinExistence type="predicted"/>
<dbReference type="InterPro" id="IPR036634">
    <property type="entry name" value="PRD_sf"/>
</dbReference>
<reference evidence="1 2" key="2">
    <citation type="submission" date="2020-08" db="EMBL/GenBank/DDBJ databases">
        <title>Listeria ohnekaius sp. nov. and Listeria portnoyii sp. nov. isolated from non-agricultural and natural environments.</title>
        <authorList>
            <person name="Weller D."/>
            <person name="Belias A.M."/>
            <person name="Liao J."/>
            <person name="Guo S."/>
            <person name="Orsi R.H."/>
            <person name="Wiedmann M."/>
        </authorList>
    </citation>
    <scope>NUCLEOTIDE SEQUENCE [LARGE SCALE GENOMIC DNA]</scope>
    <source>
        <strain evidence="1 2">FSL W9-0585</strain>
    </source>
</reference>
<gene>
    <name evidence="1" type="ORF">HPK16_12050</name>
</gene>
<dbReference type="Proteomes" id="UP000548787">
    <property type="component" value="Unassembled WGS sequence"/>
</dbReference>
<protein>
    <recommendedName>
        <fullName evidence="3">PRD domain-containing protein</fullName>
    </recommendedName>
</protein>
<name>A0A7W1YGR8_9LIST</name>